<dbReference type="ESTHER" id="cryne-q5k987">
    <property type="family name" value="Prolyl_oligopeptidase_S9"/>
</dbReference>
<dbReference type="eggNOG" id="KOG2100">
    <property type="taxonomic scope" value="Eukaryota"/>
</dbReference>
<evidence type="ECO:0000256" key="2">
    <source>
        <dbReference type="ARBA" id="ARBA00022729"/>
    </source>
</evidence>
<dbReference type="GO" id="GO:0006508">
    <property type="term" value="P:proteolysis"/>
    <property type="evidence" value="ECO:0000318"/>
    <property type="project" value="GO_Central"/>
</dbReference>
<proteinExistence type="inferred from homology"/>
<feature type="signal peptide" evidence="5">
    <location>
        <begin position="1"/>
        <end position="18"/>
    </location>
</feature>
<keyword evidence="2 5" id="KW-0732">Signal</keyword>
<evidence type="ECO:0000313" key="8">
    <source>
        <dbReference type="Proteomes" id="UP000002149"/>
    </source>
</evidence>
<dbReference type="Pfam" id="PF00326">
    <property type="entry name" value="Peptidase_S9"/>
    <property type="match status" value="1"/>
</dbReference>
<dbReference type="AlphaFoldDB" id="Q5K987"/>
<evidence type="ECO:0000256" key="3">
    <source>
        <dbReference type="ARBA" id="ARBA00022801"/>
    </source>
</evidence>
<reference evidence="7 8" key="1">
    <citation type="journal article" date="2005" name="Science">
        <title>The genome of the basidiomycetous yeast and human pathogen Cryptococcus neoformans.</title>
        <authorList>
            <person name="Loftus B.J."/>
            <person name="Fung E."/>
            <person name="Roncaglia P."/>
            <person name="Rowley D."/>
            <person name="Amedeo P."/>
            <person name="Bruno D."/>
            <person name="Vamathevan J."/>
            <person name="Miranda M."/>
            <person name="Anderson I.J."/>
            <person name="Fraser J.A."/>
            <person name="Allen J.E."/>
            <person name="Bosdet I.E."/>
            <person name="Brent M.R."/>
            <person name="Chiu R."/>
            <person name="Doering T.L."/>
            <person name="Donlin M.J."/>
            <person name="D'Souza C.A."/>
            <person name="Fox D.S."/>
            <person name="Grinberg V."/>
            <person name="Fu J."/>
            <person name="Fukushima M."/>
            <person name="Haas B.J."/>
            <person name="Huang J.C."/>
            <person name="Janbon G."/>
            <person name="Jones S.J."/>
            <person name="Koo H.L."/>
            <person name="Krzywinski M.I."/>
            <person name="Kwon-Chung J.K."/>
            <person name="Lengeler K.B."/>
            <person name="Maiti R."/>
            <person name="Marra M.A."/>
            <person name="Marra R.E."/>
            <person name="Mathewson C.A."/>
            <person name="Mitchell T.G."/>
            <person name="Pertea M."/>
            <person name="Riggs F.R."/>
            <person name="Salzberg S.L."/>
            <person name="Schein J.E."/>
            <person name="Shvartsbeyn A."/>
            <person name="Shin H."/>
            <person name="Shumway M."/>
            <person name="Specht C.A."/>
            <person name="Suh B.B."/>
            <person name="Tenney A."/>
            <person name="Utterback T.R."/>
            <person name="Wickes B.L."/>
            <person name="Wortman J.R."/>
            <person name="Wye N.H."/>
            <person name="Kronstad J.W."/>
            <person name="Lodge J.K."/>
            <person name="Heitman J."/>
            <person name="Davis R.W."/>
            <person name="Fraser C.M."/>
            <person name="Hyman R.W."/>
        </authorList>
    </citation>
    <scope>NUCLEOTIDE SEQUENCE [LARGE SCALE GENOMIC DNA]</scope>
    <source>
        <strain evidence="8">JEC21 / ATCC MYA-565</strain>
    </source>
</reference>
<evidence type="ECO:0000256" key="5">
    <source>
        <dbReference type="SAM" id="SignalP"/>
    </source>
</evidence>
<sequence>MRTSASFLIVFAAAISLAAPYQQKTFNNGALSSSGAFSENTGLPWQDVVSIPIIDTWTLNPAGDASVIRTATIDVETDIPSYDLHLLAINAQYTVPTALHGPTHPAALYSFITNDIFVTLLPSQSSFGSWDLTLQVLNYTTLPPAWAPTASEPTILKTVRLGNRRPESMLYSAGPKILSIVLGGGSKDEFAGSLGPLTLLSISKLDEVWTVEQLTVFLENDLIIDELAANDSAIAFTAHKPVIRPNNATRSILYFLDLFSPSFAVQISSGSFGAVFSPALSSNGQIAWLEQRDNGNWGGRKDLWMYDGHTPWKVPFKDWDLSPSRVIFSENSEALNLLTLNDQDTSLFHIWTPTRSSPPSTPVRIPSNGTIHSVYHVGITPLDHSHLIGVMSSLTSAHELWVISHSPHDDPTYNYENIRLTYFSEPVLQGRQLNAGESIEFVNELGLTVKGKVFLPSKNKSQEKVPVVLLLHGDGNSEGWRNQWMQYWNQNALTSEGYAVVTINPTGSEGYGNYFAQSGRFNWGNQTINDISRGLFHSFNLFPNLNNTSVTAMGYGAYGGFVIHWIQGHSTAFVASNGEPVRWKGLVVHDGVLSPRWWAAETSCPAKVEWEFGEVSYDDESPFSLWDPERSSREWAIPELVIHDGRNDCDAGPLSQSYASFALLQSRGVNSEILVSDRWAFSKWHRAIFDFLESL</sequence>
<dbReference type="STRING" id="214684.Q5K987"/>
<organism evidence="7 8">
    <name type="scientific">Cryptococcus deneoformans (strain JEC21 / ATCC MYA-565)</name>
    <name type="common">Cryptococcus neoformans var. neoformans serotype D</name>
    <dbReference type="NCBI Taxonomy" id="214684"/>
    <lineage>
        <taxon>Eukaryota</taxon>
        <taxon>Fungi</taxon>
        <taxon>Dikarya</taxon>
        <taxon>Basidiomycota</taxon>
        <taxon>Agaricomycotina</taxon>
        <taxon>Tremellomycetes</taxon>
        <taxon>Tremellales</taxon>
        <taxon>Cryptococcaceae</taxon>
        <taxon>Cryptococcus</taxon>
        <taxon>Cryptococcus neoformans species complex</taxon>
    </lineage>
</organism>
<dbReference type="PaxDb" id="214684-Q5K987"/>
<dbReference type="PANTHER" id="PTHR42776">
    <property type="entry name" value="SERINE PEPTIDASE S9 FAMILY MEMBER"/>
    <property type="match status" value="1"/>
</dbReference>
<evidence type="ECO:0000256" key="1">
    <source>
        <dbReference type="ARBA" id="ARBA00010040"/>
    </source>
</evidence>
<protein>
    <recommendedName>
        <fullName evidence="4">Dipeptidyl-peptidase V</fullName>
    </recommendedName>
</protein>
<dbReference type="InParanoid" id="Q5K987"/>
<keyword evidence="3" id="KW-0378">Hydrolase</keyword>
<gene>
    <name evidence="7" type="ordered locus">CNK02820</name>
</gene>
<dbReference type="Gene3D" id="3.40.50.1820">
    <property type="entry name" value="alpha/beta hydrolase"/>
    <property type="match status" value="1"/>
</dbReference>
<dbReference type="InterPro" id="IPR029058">
    <property type="entry name" value="AB_hydrolase_fold"/>
</dbReference>
<dbReference type="VEuPathDB" id="FungiDB:CNK02820"/>
<dbReference type="GO" id="GO:0008239">
    <property type="term" value="F:dipeptidyl-peptidase activity"/>
    <property type="evidence" value="ECO:0000318"/>
    <property type="project" value="GO_Central"/>
</dbReference>
<keyword evidence="8" id="KW-1185">Reference proteome</keyword>
<accession>Q5K987</accession>
<name>Q5K987_CRYD1</name>
<dbReference type="RefSeq" id="XP_024513784.1">
    <property type="nucleotide sequence ID" value="XM_024658094.1"/>
</dbReference>
<feature type="chain" id="PRO_5006744911" description="Dipeptidyl-peptidase V" evidence="5">
    <location>
        <begin position="19"/>
        <end position="695"/>
    </location>
</feature>
<dbReference type="OrthoDB" id="43744at2759"/>
<dbReference type="Proteomes" id="UP000002149">
    <property type="component" value="Chromosome 11"/>
</dbReference>
<dbReference type="EMBL" id="AE017351">
    <property type="protein sequence ID" value="AAW46360.2"/>
    <property type="molecule type" value="Genomic_DNA"/>
</dbReference>
<feature type="domain" description="Peptidase S9 prolyl oligopeptidase catalytic" evidence="6">
    <location>
        <begin position="486"/>
        <end position="675"/>
    </location>
</feature>
<dbReference type="HOGENOM" id="CLU_016656_0_0_1"/>
<dbReference type="GO" id="GO:0008236">
    <property type="term" value="F:serine-type peptidase activity"/>
    <property type="evidence" value="ECO:0007669"/>
    <property type="project" value="InterPro"/>
</dbReference>
<dbReference type="GeneID" id="3254679"/>
<dbReference type="PANTHER" id="PTHR42776:SF13">
    <property type="entry name" value="DIPEPTIDYL-PEPTIDASE 5"/>
    <property type="match status" value="1"/>
</dbReference>
<evidence type="ECO:0000256" key="4">
    <source>
        <dbReference type="ARBA" id="ARBA00032829"/>
    </source>
</evidence>
<dbReference type="KEGG" id="cne:CNK02820"/>
<evidence type="ECO:0000259" key="6">
    <source>
        <dbReference type="Pfam" id="PF00326"/>
    </source>
</evidence>
<evidence type="ECO:0000313" key="7">
    <source>
        <dbReference type="EMBL" id="AAW46360.2"/>
    </source>
</evidence>
<comment type="similarity">
    <text evidence="1">Belongs to the peptidase S9C family.</text>
</comment>
<dbReference type="InterPro" id="IPR001375">
    <property type="entry name" value="Peptidase_S9_cat"/>
</dbReference>
<dbReference type="SUPFAM" id="SSF53474">
    <property type="entry name" value="alpha/beta-Hydrolases"/>
    <property type="match status" value="1"/>
</dbReference>